<accession>A0A7V1CZ78</accession>
<gene>
    <name evidence="2" type="ORF">ENH88_11365</name>
</gene>
<name>A0A7V1CZ78_9GAMM</name>
<dbReference type="AlphaFoldDB" id="A0A7V1CZ78"/>
<reference evidence="2" key="1">
    <citation type="journal article" date="2020" name="mSystems">
        <title>Genome- and Community-Level Interaction Insights into Carbon Utilization and Element Cycling Functions of Hydrothermarchaeota in Hydrothermal Sediment.</title>
        <authorList>
            <person name="Zhou Z."/>
            <person name="Liu Y."/>
            <person name="Xu W."/>
            <person name="Pan J."/>
            <person name="Luo Z.H."/>
            <person name="Li M."/>
        </authorList>
    </citation>
    <scope>NUCLEOTIDE SEQUENCE [LARGE SCALE GENOMIC DNA]</scope>
    <source>
        <strain evidence="2">HyVt-346</strain>
    </source>
</reference>
<proteinExistence type="predicted"/>
<dbReference type="Proteomes" id="UP000886188">
    <property type="component" value="Unassembled WGS sequence"/>
</dbReference>
<dbReference type="EMBL" id="DRGM01000122">
    <property type="protein sequence ID" value="HEA17021.1"/>
    <property type="molecule type" value="Genomic_DNA"/>
</dbReference>
<comment type="caution">
    <text evidence="2">The sequence shown here is derived from an EMBL/GenBank/DDBJ whole genome shotgun (WGS) entry which is preliminary data.</text>
</comment>
<organism evidence="2">
    <name type="scientific">Pseudoalteromonas prydzensis</name>
    <dbReference type="NCBI Taxonomy" id="182141"/>
    <lineage>
        <taxon>Bacteria</taxon>
        <taxon>Pseudomonadati</taxon>
        <taxon>Pseudomonadota</taxon>
        <taxon>Gammaproteobacteria</taxon>
        <taxon>Alteromonadales</taxon>
        <taxon>Pseudoalteromonadaceae</taxon>
        <taxon>Pseudoalteromonas</taxon>
    </lineage>
</organism>
<evidence type="ECO:0000313" key="2">
    <source>
        <dbReference type="EMBL" id="HEA17021.1"/>
    </source>
</evidence>
<keyword evidence="1" id="KW-0812">Transmembrane</keyword>
<protein>
    <submittedName>
        <fullName evidence="2">Uncharacterized protein</fullName>
    </submittedName>
</protein>
<sequence length="122" mass="14298">MESTFDVSGKKFRVVFSLLGFEKYYYDGQLLLSRWSFKFKDRLSFEVGNDVVEINVVLSHKSFSTQAFINGDLVVTELFPEFKAQLQAPRKGLDYKGMLTNLVMWFVIAFVFMLIFQWLQQP</sequence>
<keyword evidence="1" id="KW-1133">Transmembrane helix</keyword>
<feature type="transmembrane region" description="Helical" evidence="1">
    <location>
        <begin position="99"/>
        <end position="119"/>
    </location>
</feature>
<keyword evidence="1" id="KW-0472">Membrane</keyword>
<dbReference type="RefSeq" id="WP_304182347.1">
    <property type="nucleotide sequence ID" value="NZ_DRGM01000122.1"/>
</dbReference>
<evidence type="ECO:0000256" key="1">
    <source>
        <dbReference type="SAM" id="Phobius"/>
    </source>
</evidence>